<dbReference type="Proteomes" id="UP001139648">
    <property type="component" value="Unassembled WGS sequence"/>
</dbReference>
<keyword evidence="2" id="KW-1185">Reference proteome</keyword>
<proteinExistence type="predicted"/>
<sequence>MRSRLEEIAVEAYLPVDAGAARYLRGDVQ</sequence>
<comment type="caution">
    <text evidence="1">The sequence shown here is derived from an EMBL/GenBank/DDBJ whole genome shotgun (WGS) entry which is preliminary data.</text>
</comment>
<dbReference type="EMBL" id="JAMZEB010000002">
    <property type="protein sequence ID" value="MCP2354001.1"/>
    <property type="molecule type" value="Genomic_DNA"/>
</dbReference>
<evidence type="ECO:0000313" key="1">
    <source>
        <dbReference type="EMBL" id="MCP2354001.1"/>
    </source>
</evidence>
<accession>A0A9X2GEP4</accession>
<organism evidence="1 2">
    <name type="scientific">Nonomuraea thailandensis</name>
    <dbReference type="NCBI Taxonomy" id="1188745"/>
    <lineage>
        <taxon>Bacteria</taxon>
        <taxon>Bacillati</taxon>
        <taxon>Actinomycetota</taxon>
        <taxon>Actinomycetes</taxon>
        <taxon>Streptosporangiales</taxon>
        <taxon>Streptosporangiaceae</taxon>
        <taxon>Nonomuraea</taxon>
    </lineage>
</organism>
<name>A0A9X2GEP4_9ACTN</name>
<gene>
    <name evidence="1" type="ORF">HD597_001021</name>
</gene>
<reference evidence="1" key="1">
    <citation type="submission" date="2022-06" db="EMBL/GenBank/DDBJ databases">
        <title>Sequencing the genomes of 1000 actinobacteria strains.</title>
        <authorList>
            <person name="Klenk H.-P."/>
        </authorList>
    </citation>
    <scope>NUCLEOTIDE SEQUENCE</scope>
    <source>
        <strain evidence="1">DSM 46694</strain>
    </source>
</reference>
<protein>
    <submittedName>
        <fullName evidence="1">Uncharacterized protein</fullName>
    </submittedName>
</protein>
<evidence type="ECO:0000313" key="2">
    <source>
        <dbReference type="Proteomes" id="UP001139648"/>
    </source>
</evidence>
<dbReference type="AlphaFoldDB" id="A0A9X2GEP4"/>